<feature type="transmembrane region" description="Helical" evidence="1">
    <location>
        <begin position="12"/>
        <end position="36"/>
    </location>
</feature>
<keyword evidence="1" id="KW-0472">Membrane</keyword>
<dbReference type="EMBL" id="VULY01000018">
    <property type="protein sequence ID" value="MSR94360.1"/>
    <property type="molecule type" value="Genomic_DNA"/>
</dbReference>
<name>A0A6N7V2K2_9FIRM</name>
<evidence type="ECO:0000313" key="2">
    <source>
        <dbReference type="EMBL" id="MSR94360.1"/>
    </source>
</evidence>
<reference evidence="2 3" key="1">
    <citation type="submission" date="2019-08" db="EMBL/GenBank/DDBJ databases">
        <title>In-depth cultivation of the pig gut microbiome towards novel bacterial diversity and tailored functional studies.</title>
        <authorList>
            <person name="Wylensek D."/>
            <person name="Hitch T.C.A."/>
            <person name="Clavel T."/>
        </authorList>
    </citation>
    <scope>NUCLEOTIDE SEQUENCE [LARGE SCALE GENOMIC DNA]</scope>
    <source>
        <strain evidence="2 3">68-1-5</strain>
    </source>
</reference>
<protein>
    <submittedName>
        <fullName evidence="2">ECF transporter S component</fullName>
    </submittedName>
</protein>
<dbReference type="GO" id="GO:0005886">
    <property type="term" value="C:plasma membrane"/>
    <property type="evidence" value="ECO:0007669"/>
    <property type="project" value="InterPro"/>
</dbReference>
<dbReference type="AlphaFoldDB" id="A0A6N7V2K2"/>
<feature type="transmembrane region" description="Helical" evidence="1">
    <location>
        <begin position="187"/>
        <end position="208"/>
    </location>
</feature>
<proteinExistence type="predicted"/>
<dbReference type="InterPro" id="IPR012651">
    <property type="entry name" value="Thia_Transptr_ThiT"/>
</dbReference>
<dbReference type="Proteomes" id="UP000434409">
    <property type="component" value="Unassembled WGS sequence"/>
</dbReference>
<feature type="transmembrane region" description="Helical" evidence="1">
    <location>
        <begin position="112"/>
        <end position="138"/>
    </location>
</feature>
<dbReference type="RefSeq" id="WP_154477973.1">
    <property type="nucleotide sequence ID" value="NZ_VULY01000018.1"/>
</dbReference>
<comment type="caution">
    <text evidence="2">The sequence shown here is derived from an EMBL/GenBank/DDBJ whole genome shotgun (WGS) entry which is preliminary data.</text>
</comment>
<organism evidence="2 3">
    <name type="scientific">Suipraeoptans intestinalis</name>
    <dbReference type="NCBI Taxonomy" id="2606628"/>
    <lineage>
        <taxon>Bacteria</taxon>
        <taxon>Bacillati</taxon>
        <taxon>Bacillota</taxon>
        <taxon>Clostridia</taxon>
        <taxon>Lachnospirales</taxon>
        <taxon>Lachnospiraceae</taxon>
        <taxon>Suipraeoptans</taxon>
    </lineage>
</organism>
<accession>A0A6N7V2K2</accession>
<keyword evidence="1" id="KW-1133">Transmembrane helix</keyword>
<dbReference type="GO" id="GO:0015234">
    <property type="term" value="F:thiamine transmembrane transporter activity"/>
    <property type="evidence" value="ECO:0007669"/>
    <property type="project" value="InterPro"/>
</dbReference>
<feature type="transmembrane region" description="Helical" evidence="1">
    <location>
        <begin position="72"/>
        <end position="92"/>
    </location>
</feature>
<evidence type="ECO:0000313" key="3">
    <source>
        <dbReference type="Proteomes" id="UP000434409"/>
    </source>
</evidence>
<dbReference type="Gene3D" id="1.10.1760.20">
    <property type="match status" value="1"/>
</dbReference>
<sequence length="226" mass="24791">MFSFMVTKDGGLTTAGYGITIAIAVVIFFVAGYLAGGRAKEDRMHVKQLTFCGMALALAYLTSYIQLFRMPYGGGVTLFSMLFVVLIGYWYGPKVGVMAGFVYGLLQFIQEPYVLSFFQVCCDYLLAFAALGLGGLFLKQKNGLLKGYVVAVIARGAFHVLGGYLFWMSYMPENFPKVLAAAYPFVYNYGFLLAEGVLTILVLQIPALKNALERVSRIARGEGEAM</sequence>
<evidence type="ECO:0000256" key="1">
    <source>
        <dbReference type="SAM" id="Phobius"/>
    </source>
</evidence>
<keyword evidence="3" id="KW-1185">Reference proteome</keyword>
<feature type="transmembrane region" description="Helical" evidence="1">
    <location>
        <begin position="145"/>
        <end position="167"/>
    </location>
</feature>
<dbReference type="Pfam" id="PF09515">
    <property type="entry name" value="Thia_YuaJ"/>
    <property type="match status" value="1"/>
</dbReference>
<keyword evidence="1" id="KW-0812">Transmembrane</keyword>
<gene>
    <name evidence="2" type="ORF">FYJ34_08860</name>
</gene>